<feature type="compositionally biased region" description="Low complexity" evidence="1">
    <location>
        <begin position="177"/>
        <end position="186"/>
    </location>
</feature>
<evidence type="ECO:0000313" key="2">
    <source>
        <dbReference type="EMBL" id="KZV81511.1"/>
    </source>
</evidence>
<feature type="compositionally biased region" description="Acidic residues" evidence="1">
    <location>
        <begin position="187"/>
        <end position="200"/>
    </location>
</feature>
<feature type="compositionally biased region" description="Basic and acidic residues" evidence="1">
    <location>
        <begin position="125"/>
        <end position="138"/>
    </location>
</feature>
<feature type="compositionally biased region" description="Basic and acidic residues" evidence="1">
    <location>
        <begin position="215"/>
        <end position="232"/>
    </location>
</feature>
<feature type="region of interest" description="Disordered" evidence="1">
    <location>
        <begin position="170"/>
        <end position="232"/>
    </location>
</feature>
<dbReference type="EMBL" id="KV426387">
    <property type="protein sequence ID" value="KZV81511.1"/>
    <property type="molecule type" value="Genomic_DNA"/>
</dbReference>
<keyword evidence="3" id="KW-1185">Reference proteome</keyword>
<proteinExistence type="predicted"/>
<feature type="region of interest" description="Disordered" evidence="1">
    <location>
        <begin position="96"/>
        <end position="152"/>
    </location>
</feature>
<dbReference type="AlphaFoldDB" id="A0A165BZ03"/>
<dbReference type="Proteomes" id="UP000077266">
    <property type="component" value="Unassembled WGS sequence"/>
</dbReference>
<name>A0A165BZ03_EXIGL</name>
<organism evidence="2 3">
    <name type="scientific">Exidia glandulosa HHB12029</name>
    <dbReference type="NCBI Taxonomy" id="1314781"/>
    <lineage>
        <taxon>Eukaryota</taxon>
        <taxon>Fungi</taxon>
        <taxon>Dikarya</taxon>
        <taxon>Basidiomycota</taxon>
        <taxon>Agaricomycotina</taxon>
        <taxon>Agaricomycetes</taxon>
        <taxon>Auriculariales</taxon>
        <taxon>Exidiaceae</taxon>
        <taxon>Exidia</taxon>
    </lineage>
</organism>
<gene>
    <name evidence="2" type="ORF">EXIGLDRAFT_382111</name>
</gene>
<accession>A0A165BZ03</accession>
<evidence type="ECO:0000256" key="1">
    <source>
        <dbReference type="SAM" id="MobiDB-lite"/>
    </source>
</evidence>
<dbReference type="InParanoid" id="A0A165BZ03"/>
<protein>
    <submittedName>
        <fullName evidence="2">Uncharacterized protein</fullName>
    </submittedName>
</protein>
<sequence length="232" mass="25817">MRRSGPRLVIISSTGCIWSCIWGSVQYCCMFRRSRHYKELLYLDRQGSSTMQFTTGATNEPRIVPVDDAASLLWAMRYTIAIFTRYGTPELREIMMSKPTPTTDDQGKKRKRDSSTSPEPRRKRRDGDDSHDSQREPDDSVGSSHSTLADASPEELKEMVLKFARCASPARALPLQSTSDSASSETDSSDDEASMSDVDTEAGAYSATSSLRARAKCDRRTCLHGRGQDRGP</sequence>
<reference evidence="2 3" key="1">
    <citation type="journal article" date="2016" name="Mol. Biol. Evol.">
        <title>Comparative Genomics of Early-Diverging Mushroom-Forming Fungi Provides Insights into the Origins of Lignocellulose Decay Capabilities.</title>
        <authorList>
            <person name="Nagy L.G."/>
            <person name="Riley R."/>
            <person name="Tritt A."/>
            <person name="Adam C."/>
            <person name="Daum C."/>
            <person name="Floudas D."/>
            <person name="Sun H."/>
            <person name="Yadav J.S."/>
            <person name="Pangilinan J."/>
            <person name="Larsson K.H."/>
            <person name="Matsuura K."/>
            <person name="Barry K."/>
            <person name="Labutti K."/>
            <person name="Kuo R."/>
            <person name="Ohm R.A."/>
            <person name="Bhattacharya S.S."/>
            <person name="Shirouzu T."/>
            <person name="Yoshinaga Y."/>
            <person name="Martin F.M."/>
            <person name="Grigoriev I.V."/>
            <person name="Hibbett D.S."/>
        </authorList>
    </citation>
    <scope>NUCLEOTIDE SEQUENCE [LARGE SCALE GENOMIC DNA]</scope>
    <source>
        <strain evidence="2 3">HHB12029</strain>
    </source>
</reference>
<evidence type="ECO:0000313" key="3">
    <source>
        <dbReference type="Proteomes" id="UP000077266"/>
    </source>
</evidence>